<dbReference type="RefSeq" id="WP_190711882.1">
    <property type="nucleotide sequence ID" value="NZ_JACJST010000002.1"/>
</dbReference>
<feature type="transmembrane region" description="Helical" evidence="7">
    <location>
        <begin position="149"/>
        <end position="169"/>
    </location>
</feature>
<keyword evidence="2" id="KW-1003">Cell membrane</keyword>
<dbReference type="InterPro" id="IPR000326">
    <property type="entry name" value="PAP2/HPO"/>
</dbReference>
<feature type="transmembrane region" description="Helical" evidence="7">
    <location>
        <begin position="111"/>
        <end position="128"/>
    </location>
</feature>
<dbReference type="SUPFAM" id="SSF48317">
    <property type="entry name" value="Acid phosphatase/Vanadium-dependent haloperoxidase"/>
    <property type="match status" value="1"/>
</dbReference>
<dbReference type="Proteomes" id="UP000640531">
    <property type="component" value="Unassembled WGS sequence"/>
</dbReference>
<keyword evidence="10" id="KW-1185">Reference proteome</keyword>
<keyword evidence="6 7" id="KW-0472">Membrane</keyword>
<evidence type="ECO:0000313" key="9">
    <source>
        <dbReference type="EMBL" id="MBD2567101.1"/>
    </source>
</evidence>
<name>A0ABR8FEI5_9NOST</name>
<reference evidence="9 10" key="1">
    <citation type="journal article" date="2020" name="ISME J.">
        <title>Comparative genomics reveals insights into cyanobacterial evolution and habitat adaptation.</title>
        <authorList>
            <person name="Chen M.Y."/>
            <person name="Teng W.K."/>
            <person name="Zhao L."/>
            <person name="Hu C.X."/>
            <person name="Zhou Y.K."/>
            <person name="Han B.P."/>
            <person name="Song L.R."/>
            <person name="Shu W.S."/>
        </authorList>
    </citation>
    <scope>NUCLEOTIDE SEQUENCE [LARGE SCALE GENOMIC DNA]</scope>
    <source>
        <strain evidence="9 10">FACHB-196</strain>
    </source>
</reference>
<comment type="caution">
    <text evidence="9">The sequence shown here is derived from an EMBL/GenBank/DDBJ whole genome shotgun (WGS) entry which is preliminary data.</text>
</comment>
<accession>A0ABR8FEI5</accession>
<dbReference type="Gene3D" id="1.20.144.10">
    <property type="entry name" value="Phosphatidic acid phosphatase type 2/haloperoxidase"/>
    <property type="match status" value="1"/>
</dbReference>
<evidence type="ECO:0000256" key="7">
    <source>
        <dbReference type="SAM" id="Phobius"/>
    </source>
</evidence>
<comment type="subcellular location">
    <subcellularLocation>
        <location evidence="1">Cell membrane</location>
        <topology evidence="1">Multi-pass membrane protein</topology>
    </subcellularLocation>
</comment>
<proteinExistence type="predicted"/>
<dbReference type="EMBL" id="JACJST010000002">
    <property type="protein sequence ID" value="MBD2567101.1"/>
    <property type="molecule type" value="Genomic_DNA"/>
</dbReference>
<evidence type="ECO:0000256" key="1">
    <source>
        <dbReference type="ARBA" id="ARBA00004651"/>
    </source>
</evidence>
<keyword evidence="5 7" id="KW-1133">Transmembrane helix</keyword>
<feature type="transmembrane region" description="Helical" evidence="7">
    <location>
        <begin position="175"/>
        <end position="193"/>
    </location>
</feature>
<dbReference type="PANTHER" id="PTHR14969">
    <property type="entry name" value="SPHINGOSINE-1-PHOSPHATE PHOSPHOHYDROLASE"/>
    <property type="match status" value="1"/>
</dbReference>
<dbReference type="CDD" id="cd03392">
    <property type="entry name" value="PAP2_like_2"/>
    <property type="match status" value="1"/>
</dbReference>
<feature type="domain" description="Phosphatidic acid phosphatase type 2/haloperoxidase" evidence="8">
    <location>
        <begin position="111"/>
        <end position="220"/>
    </location>
</feature>
<dbReference type="Pfam" id="PF01569">
    <property type="entry name" value="PAP2"/>
    <property type="match status" value="1"/>
</dbReference>
<keyword evidence="4" id="KW-0378">Hydrolase</keyword>
<evidence type="ECO:0000313" key="10">
    <source>
        <dbReference type="Proteomes" id="UP000640531"/>
    </source>
</evidence>
<keyword evidence="3 7" id="KW-0812">Transmembrane</keyword>
<gene>
    <name evidence="9" type="ORF">H6G59_04155</name>
</gene>
<evidence type="ECO:0000256" key="4">
    <source>
        <dbReference type="ARBA" id="ARBA00022801"/>
    </source>
</evidence>
<feature type="transmembrane region" description="Helical" evidence="7">
    <location>
        <begin position="88"/>
        <end position="105"/>
    </location>
</feature>
<feature type="transmembrane region" description="Helical" evidence="7">
    <location>
        <begin position="205"/>
        <end position="223"/>
    </location>
</feature>
<organism evidence="9 10">
    <name type="scientific">Anabaena lutea FACHB-196</name>
    <dbReference type="NCBI Taxonomy" id="2692881"/>
    <lineage>
        <taxon>Bacteria</taxon>
        <taxon>Bacillati</taxon>
        <taxon>Cyanobacteriota</taxon>
        <taxon>Cyanophyceae</taxon>
        <taxon>Nostocales</taxon>
        <taxon>Nostocaceae</taxon>
        <taxon>Anabaena</taxon>
    </lineage>
</organism>
<dbReference type="InterPro" id="IPR036938">
    <property type="entry name" value="PAP2/HPO_sf"/>
</dbReference>
<dbReference type="PANTHER" id="PTHR14969:SF62">
    <property type="entry name" value="DECAPRENYLPHOSPHORYL-5-PHOSPHORIBOSE PHOSPHATASE RV3807C-RELATED"/>
    <property type="match status" value="1"/>
</dbReference>
<evidence type="ECO:0000256" key="3">
    <source>
        <dbReference type="ARBA" id="ARBA00022692"/>
    </source>
</evidence>
<sequence length="254" mass="29368">MNWVKNINPERKSPRRFIQNLILSHWRSLLLLFMGVYLPLQVFEILAVKLWQNESGFPWDVPILLAIHSIAQPQLDILAVVLTKFGSFRTVLPVLSAIALILLTQRRWRSLTYLVTTAFGNILINRTAKQLMHRMRPHLWESKAPEFDYAFPSGHAMTSMTLVAILVILNWNRPWRWLVVMFGSLFLFAIAWTRLYLGVHFPSDILAGWMVALAWAIGVSLIIKPNWQPTTTINTNTQQETSLLPEEKKLIDQD</sequence>
<dbReference type="SMART" id="SM00014">
    <property type="entry name" value="acidPPc"/>
    <property type="match status" value="1"/>
</dbReference>
<evidence type="ECO:0000259" key="8">
    <source>
        <dbReference type="SMART" id="SM00014"/>
    </source>
</evidence>
<evidence type="ECO:0000256" key="2">
    <source>
        <dbReference type="ARBA" id="ARBA00022475"/>
    </source>
</evidence>
<protein>
    <submittedName>
        <fullName evidence="9">Phosphatase PAP2 family protein</fullName>
    </submittedName>
</protein>
<evidence type="ECO:0000256" key="5">
    <source>
        <dbReference type="ARBA" id="ARBA00022989"/>
    </source>
</evidence>
<feature type="transmembrane region" description="Helical" evidence="7">
    <location>
        <begin position="21"/>
        <end position="43"/>
    </location>
</feature>
<evidence type="ECO:0000256" key="6">
    <source>
        <dbReference type="ARBA" id="ARBA00023136"/>
    </source>
</evidence>